<accession>A0A4R4WMG2</accession>
<dbReference type="RefSeq" id="WP_132509735.1">
    <property type="nucleotide sequence ID" value="NZ_SMKP01000047.1"/>
</dbReference>
<dbReference type="OrthoDB" id="3368027at2"/>
<name>A0A4R4WMG2_9ACTN</name>
<reference evidence="1 2" key="1">
    <citation type="submission" date="2019-03" db="EMBL/GenBank/DDBJ databases">
        <title>Draft genome sequences of novel Actinobacteria.</title>
        <authorList>
            <person name="Sahin N."/>
            <person name="Ay H."/>
            <person name="Saygin H."/>
        </authorList>
    </citation>
    <scope>NUCLEOTIDE SEQUENCE [LARGE SCALE GENOMIC DNA]</scope>
    <source>
        <strain evidence="1 2">KC712</strain>
    </source>
</reference>
<sequence length="267" mass="28350">MRLHRIGTRMFGEGRPFLSGRAHELMSSYVEDVTHLHGLPLRPGYMSTRRNSYAEMAEAMVPELGPLPAPVDVLALASAVPDADLIRSPASLLAELLPGDPFPLGVTDQGVVAPFTALKILRTYGASNCLLMVMDQQSLPYDVAGTEEMVPLRDCAAALVFTDGGAVAEGFEVRHCTEIPPERVAGLLAAELGGHTALVAGRGLAATLPNAFEHIRLAPPGLPCTGVWVALAAALPGWRGRRVAVADYDRTMRNLSICTLDTSCEAG</sequence>
<evidence type="ECO:0000313" key="1">
    <source>
        <dbReference type="EMBL" id="TDD20272.1"/>
    </source>
</evidence>
<dbReference type="AlphaFoldDB" id="A0A4R4WMG2"/>
<dbReference type="EMBL" id="SMKP01000047">
    <property type="protein sequence ID" value="TDD20272.1"/>
    <property type="molecule type" value="Genomic_DNA"/>
</dbReference>
<protein>
    <submittedName>
        <fullName evidence="1">Uncharacterized protein</fullName>
    </submittedName>
</protein>
<organism evidence="1 2">
    <name type="scientific">Nonomuraea diastatica</name>
    <dbReference type="NCBI Taxonomy" id="1848329"/>
    <lineage>
        <taxon>Bacteria</taxon>
        <taxon>Bacillati</taxon>
        <taxon>Actinomycetota</taxon>
        <taxon>Actinomycetes</taxon>
        <taxon>Streptosporangiales</taxon>
        <taxon>Streptosporangiaceae</taxon>
        <taxon>Nonomuraea</taxon>
    </lineage>
</organism>
<proteinExistence type="predicted"/>
<comment type="caution">
    <text evidence="1">The sequence shown here is derived from an EMBL/GenBank/DDBJ whole genome shotgun (WGS) entry which is preliminary data.</text>
</comment>
<gene>
    <name evidence="1" type="ORF">E1294_18385</name>
</gene>
<keyword evidence="2" id="KW-1185">Reference proteome</keyword>
<evidence type="ECO:0000313" key="2">
    <source>
        <dbReference type="Proteomes" id="UP000294543"/>
    </source>
</evidence>
<dbReference type="Proteomes" id="UP000294543">
    <property type="component" value="Unassembled WGS sequence"/>
</dbReference>